<protein>
    <submittedName>
        <fullName evidence="1">Mitochondrial protein</fullName>
    </submittedName>
</protein>
<dbReference type="STRING" id="4540.A0A3L6T1J8"/>
<name>A0A3L6T1J8_PANMI</name>
<reference evidence="2" key="1">
    <citation type="journal article" date="2019" name="Nat. Commun.">
        <title>The genome of broomcorn millet.</title>
        <authorList>
            <person name="Zou C."/>
            <person name="Miki D."/>
            <person name="Li D."/>
            <person name="Tang Q."/>
            <person name="Xiao L."/>
            <person name="Rajput S."/>
            <person name="Deng P."/>
            <person name="Jia W."/>
            <person name="Huang R."/>
            <person name="Zhang M."/>
            <person name="Sun Y."/>
            <person name="Hu J."/>
            <person name="Fu X."/>
            <person name="Schnable P.S."/>
            <person name="Li F."/>
            <person name="Zhang H."/>
            <person name="Feng B."/>
            <person name="Zhu X."/>
            <person name="Liu R."/>
            <person name="Schnable J.C."/>
            <person name="Zhu J.-K."/>
            <person name="Zhang H."/>
        </authorList>
    </citation>
    <scope>NUCLEOTIDE SEQUENCE [LARGE SCALE GENOMIC DNA]</scope>
</reference>
<dbReference type="AlphaFoldDB" id="A0A3L6T1J8"/>
<sequence>MQQCTAVWWAVVHTQPDISFDVGYVSRFMEKPRQEHLAAVKYLLRYIAGTVDFGIVYPKITKGNNRLTGYSDSDLGGDVDERKSTTGVIFFLGEMVISWQSQKQKIVALSSCEAEYMAGAAGACQAMWLSRLLGDIAGANVQQPVLKMDNQSAIALSKNHVLHDRSKHIDMKFHFIRECVEGGRISLDYVSTQEQLVDILTKSLGRARFCELRNKIGVVKLR</sequence>
<dbReference type="OrthoDB" id="662868at2759"/>
<dbReference type="PANTHER" id="PTHR11439:SF515">
    <property type="entry name" value="GAG-POL POLYPROTEIN"/>
    <property type="match status" value="1"/>
</dbReference>
<organism evidence="1 2">
    <name type="scientific">Panicum miliaceum</name>
    <name type="common">Proso millet</name>
    <name type="synonym">Broomcorn millet</name>
    <dbReference type="NCBI Taxonomy" id="4540"/>
    <lineage>
        <taxon>Eukaryota</taxon>
        <taxon>Viridiplantae</taxon>
        <taxon>Streptophyta</taxon>
        <taxon>Embryophyta</taxon>
        <taxon>Tracheophyta</taxon>
        <taxon>Spermatophyta</taxon>
        <taxon>Magnoliopsida</taxon>
        <taxon>Liliopsida</taxon>
        <taxon>Poales</taxon>
        <taxon>Poaceae</taxon>
        <taxon>PACMAD clade</taxon>
        <taxon>Panicoideae</taxon>
        <taxon>Panicodae</taxon>
        <taxon>Paniceae</taxon>
        <taxon>Panicinae</taxon>
        <taxon>Panicum</taxon>
        <taxon>Panicum sect. Panicum</taxon>
    </lineage>
</organism>
<dbReference type="PANTHER" id="PTHR11439">
    <property type="entry name" value="GAG-POL-RELATED RETROTRANSPOSON"/>
    <property type="match status" value="1"/>
</dbReference>
<accession>A0A3L6T1J8</accession>
<gene>
    <name evidence="1" type="ORF">C2845_PM05G13730</name>
</gene>
<evidence type="ECO:0000313" key="2">
    <source>
        <dbReference type="Proteomes" id="UP000275267"/>
    </source>
</evidence>
<dbReference type="Proteomes" id="UP000275267">
    <property type="component" value="Unassembled WGS sequence"/>
</dbReference>
<dbReference type="CDD" id="cd09272">
    <property type="entry name" value="RNase_HI_RT_Ty1"/>
    <property type="match status" value="1"/>
</dbReference>
<evidence type="ECO:0000313" key="1">
    <source>
        <dbReference type="EMBL" id="RLN29846.1"/>
    </source>
</evidence>
<dbReference type="EMBL" id="PQIB02000003">
    <property type="protein sequence ID" value="RLN29846.1"/>
    <property type="molecule type" value="Genomic_DNA"/>
</dbReference>
<comment type="caution">
    <text evidence="1">The sequence shown here is derived from an EMBL/GenBank/DDBJ whole genome shotgun (WGS) entry which is preliminary data.</text>
</comment>
<proteinExistence type="predicted"/>
<keyword evidence="2" id="KW-1185">Reference proteome</keyword>